<dbReference type="Proteomes" id="UP000078454">
    <property type="component" value="Unassembled WGS sequence"/>
</dbReference>
<organism evidence="1 2">
    <name type="scientific">Paenibacillus oryzisoli</name>
    <dbReference type="NCBI Taxonomy" id="1850517"/>
    <lineage>
        <taxon>Bacteria</taxon>
        <taxon>Bacillati</taxon>
        <taxon>Bacillota</taxon>
        <taxon>Bacilli</taxon>
        <taxon>Bacillales</taxon>
        <taxon>Paenibacillaceae</taxon>
        <taxon>Paenibacillus</taxon>
    </lineage>
</organism>
<keyword evidence="2" id="KW-1185">Reference proteome</keyword>
<evidence type="ECO:0000313" key="1">
    <source>
        <dbReference type="EMBL" id="OAS15336.1"/>
    </source>
</evidence>
<evidence type="ECO:0000313" key="2">
    <source>
        <dbReference type="Proteomes" id="UP000078454"/>
    </source>
</evidence>
<dbReference type="EMBL" id="LYPB01000083">
    <property type="protein sequence ID" value="OAS15336.1"/>
    <property type="molecule type" value="Genomic_DNA"/>
</dbReference>
<protein>
    <recommendedName>
        <fullName evidence="3">NIPSNAP domain-containing protein</fullName>
    </recommendedName>
</protein>
<dbReference type="AlphaFoldDB" id="A0A198A2T6"/>
<evidence type="ECO:0008006" key="3">
    <source>
        <dbReference type="Google" id="ProtNLM"/>
    </source>
</evidence>
<accession>A0A198A2T6</accession>
<comment type="caution">
    <text evidence="1">The sequence shown here is derived from an EMBL/GenBank/DDBJ whole genome shotgun (WGS) entry which is preliminary data.</text>
</comment>
<name>A0A198A2T6_9BACL</name>
<gene>
    <name evidence="1" type="ORF">A8708_04055</name>
</gene>
<dbReference type="OrthoDB" id="2967153at2"/>
<sequence length="99" mass="12002">MSKVFVEYAIKSEFRASFLIYMQSQQLREGRLELLEGTDQEGLYVEIWHDVTYEDYLSMKEERLNIERLRDGQYGDWEQWIKGGISKLHMWHFSPIKYS</sequence>
<proteinExistence type="predicted"/>
<dbReference type="RefSeq" id="WP_068668151.1">
    <property type="nucleotide sequence ID" value="NZ_LYPB01000083.1"/>
</dbReference>
<reference evidence="1 2" key="1">
    <citation type="submission" date="2016-05" db="EMBL/GenBank/DDBJ databases">
        <title>Paenibacillus sp. 1ZS3-15 nov., isolated from the rhizosphere soil.</title>
        <authorList>
            <person name="Zhang X.X."/>
            <person name="Zhang J."/>
        </authorList>
    </citation>
    <scope>NUCLEOTIDE SEQUENCE [LARGE SCALE GENOMIC DNA]</scope>
    <source>
        <strain evidence="1 2">1ZS3-15</strain>
    </source>
</reference>